<dbReference type="PANTHER" id="PTHR31956:SF1">
    <property type="entry name" value="NON-SPECIFIC PHOSPHOLIPASE C1"/>
    <property type="match status" value="1"/>
</dbReference>
<evidence type="ECO:0000313" key="4">
    <source>
        <dbReference type="EMBL" id="UWZ83930.1"/>
    </source>
</evidence>
<keyword evidence="3" id="KW-0732">Signal</keyword>
<name>A0A9J7BQA9_9BACT</name>
<dbReference type="Gene3D" id="3.40.720.10">
    <property type="entry name" value="Alkaline Phosphatase, subunit A"/>
    <property type="match status" value="2"/>
</dbReference>
<dbReference type="GO" id="GO:0042578">
    <property type="term" value="F:phosphoric ester hydrolase activity"/>
    <property type="evidence" value="ECO:0007669"/>
    <property type="project" value="UniProtKB-ARBA"/>
</dbReference>
<evidence type="ECO:0000313" key="5">
    <source>
        <dbReference type="Proteomes" id="UP001059380"/>
    </source>
</evidence>
<accession>A0A9J7BQA9</accession>
<evidence type="ECO:0000256" key="3">
    <source>
        <dbReference type="SAM" id="SignalP"/>
    </source>
</evidence>
<keyword evidence="5" id="KW-1185">Reference proteome</keyword>
<dbReference type="AlphaFoldDB" id="A0A9J7BQA9"/>
<feature type="region of interest" description="Disordered" evidence="2">
    <location>
        <begin position="951"/>
        <end position="973"/>
    </location>
</feature>
<dbReference type="InterPro" id="IPR017850">
    <property type="entry name" value="Alkaline_phosphatase_core_sf"/>
</dbReference>
<feature type="signal peptide" evidence="3">
    <location>
        <begin position="1"/>
        <end position="26"/>
    </location>
</feature>
<gene>
    <name evidence="4" type="ORF">MOP44_25650</name>
</gene>
<dbReference type="KEGG" id="orp:MOP44_25650"/>
<dbReference type="Pfam" id="PF04185">
    <property type="entry name" value="Phosphoesterase"/>
    <property type="match status" value="1"/>
</dbReference>
<dbReference type="Proteomes" id="UP001059380">
    <property type="component" value="Chromosome"/>
</dbReference>
<evidence type="ECO:0000256" key="2">
    <source>
        <dbReference type="SAM" id="MobiDB-lite"/>
    </source>
</evidence>
<organism evidence="4 5">
    <name type="scientific">Occallatibacter riparius</name>
    <dbReference type="NCBI Taxonomy" id="1002689"/>
    <lineage>
        <taxon>Bacteria</taxon>
        <taxon>Pseudomonadati</taxon>
        <taxon>Acidobacteriota</taxon>
        <taxon>Terriglobia</taxon>
        <taxon>Terriglobales</taxon>
        <taxon>Acidobacteriaceae</taxon>
        <taxon>Occallatibacter</taxon>
    </lineage>
</organism>
<dbReference type="InterPro" id="IPR007312">
    <property type="entry name" value="Phosphoesterase"/>
</dbReference>
<reference evidence="4" key="1">
    <citation type="submission" date="2021-04" db="EMBL/GenBank/DDBJ databases">
        <title>Phylogenetic analysis of Acidobacteriaceae.</title>
        <authorList>
            <person name="Qiu L."/>
            <person name="Zhang Q."/>
        </authorList>
    </citation>
    <scope>NUCLEOTIDE SEQUENCE</scope>
    <source>
        <strain evidence="4">DSM 25168</strain>
    </source>
</reference>
<dbReference type="PANTHER" id="PTHR31956">
    <property type="entry name" value="NON-SPECIFIC PHOSPHOLIPASE C4-RELATED"/>
    <property type="match status" value="1"/>
</dbReference>
<sequence>MLNKFHLSIRRILLLCFTVIAVSVLAGCSAYSNNKTPKPFVSLSASPSSINAGSSSTLTVTADNATTVTIAGSDGSSYKLPAAGGTQVVSPKATTNYTATVEGTGGSNTATATVTVAPPAGATVNISANPTTINAGSSSILTVAATNATRVTVTGTDGSSYTLPATGGTQVVTPAATTTYTATATGAGGNATATATVTVNSGTATTVTINANPATINAGASSTLTVAATNATQVTVTGSDGSSYSLTPTGGTQVVSPAATTTYTATATGAAGNATATATVTVNGGAATTVSINANPTTIAAGSSSTLTVAATNATQVTVTGSDGSSYNLAATGGTQVVSPAATTTYTATAKGAAGNATATATVTVSSAPAPTVTINANPSTITAGTATTLTVAATNATQVTVTGTDGSSYNLSATGGTQSVSPTSDTTYTATATGAGGSATATATVTVVPAASLQSIKHVLFMLQENHSFDNYFGMLNPYRSKNGFTTGDDGLVYQVDGIDDKRSTITNQDDEGDSYSLFPLKSTCVDDMSSDWLASFGDVNRYNFTTTRPINMDGFVHDAEGYAKSCTANGAICSGSFTDLTGQRAMGYYDENFLNYYYYMASQFAVSDRWFSPMASKSVDNRIATFSGGTTQGLVKDPGNDGVGQLNIANIFQELDQNNVSWKIYYTVTLAYCTDPEDCGTGPAQYPATFFSNFTYANKYLYENPTGAACAAPTQPSSVVGDSGNTFCIDPNHIAPIKQYFTDVTNNTLPSFAFIEAGYGRNDEHPGSGQSVITGQYEVASVINSLMQSASWSSSAFFLSYDEGGGPYDHVPPVPNHSNDYTDVSLKTTIPDISSIAVNPDGYYPCVPSSGTPTTHCDLSKIDPGANAADAAAVNGFAAQLGFRVPNFVVSPYARKHYVSHIPMDHTAVIKFVENRFINGSAHLTARDAAQPNLLDFFDFTTAPWMTPPSPPAPVTTSTLGYNPCTPQTMQ</sequence>
<keyword evidence="1" id="KW-0378">Hydrolase</keyword>
<dbReference type="RefSeq" id="WP_260793434.1">
    <property type="nucleotide sequence ID" value="NZ_CP093313.1"/>
</dbReference>
<feature type="chain" id="PRO_5039935714" description="Phospholipase C" evidence="3">
    <location>
        <begin position="27"/>
        <end position="973"/>
    </location>
</feature>
<evidence type="ECO:0008006" key="6">
    <source>
        <dbReference type="Google" id="ProtNLM"/>
    </source>
</evidence>
<dbReference type="EMBL" id="CP093313">
    <property type="protein sequence ID" value="UWZ83930.1"/>
    <property type="molecule type" value="Genomic_DNA"/>
</dbReference>
<protein>
    <recommendedName>
        <fullName evidence="6">Phospholipase C</fullName>
    </recommendedName>
</protein>
<proteinExistence type="predicted"/>
<evidence type="ECO:0000256" key="1">
    <source>
        <dbReference type="ARBA" id="ARBA00022801"/>
    </source>
</evidence>
<dbReference type="PROSITE" id="PS51257">
    <property type="entry name" value="PROKAR_LIPOPROTEIN"/>
    <property type="match status" value="1"/>
</dbReference>